<name>A0A3E3DUR5_9FIRM</name>
<dbReference type="EMBL" id="QUSM01000008">
    <property type="protein sequence ID" value="RGD73020.1"/>
    <property type="molecule type" value="Genomic_DNA"/>
</dbReference>
<sequence>MKSKLKSKLNILLIILIGIFVVGCLAQVYSTNTFYKMDKVNYYNIDELKISAKYHRGTKDMGVFIVNDLNQNAKDTWFMVEEFAKLGYHVYVFDLPSQGHTKGSVEFGYKQSEYLAEQYYTGVVAFSQLAKLNEENIHIIASGVSARTALQTATKGFFDPKDLTLISTQTNILDKLDLDVINFVKEEDVKFMKDLSASNPGENIHLITSNLNNKSSVAENEALKQRLEQGSTGAVNENEVTLSVVKNVLPINEIENKSVIDETVSYIASRDGYQYTPNMFLTVKSFMSVFLSLLALAIIILAYKIKGKDYYKEKGSIPFNKEFVISKLLAVLPAGILVFLLPVAIYFLASPIIAVPYFVLVKISLISCYGIVIFYLYYRTTIANDIGSQIFYKDPKDNVKGGLVVTGLVLVMLYLLSVSGNNIVFNVFSMKTLWLIVFSIFAYFIFYIEEREKEVMIASQLQRFMMSSFNFLVILIVAIILLIMGQFVLALDFVGLGFDIVFVLAVGKLLKSVNSPTRFNALVQSVILCGLMLAQTVLFF</sequence>
<evidence type="ECO:0000313" key="2">
    <source>
        <dbReference type="EMBL" id="RGD73020.1"/>
    </source>
</evidence>
<protein>
    <recommendedName>
        <fullName evidence="4">Alpha/beta hydrolase</fullName>
    </recommendedName>
</protein>
<feature type="transmembrane region" description="Helical" evidence="1">
    <location>
        <begin position="399"/>
        <end position="417"/>
    </location>
</feature>
<evidence type="ECO:0000313" key="3">
    <source>
        <dbReference type="Proteomes" id="UP000261212"/>
    </source>
</evidence>
<dbReference type="Gene3D" id="3.40.50.1820">
    <property type="entry name" value="alpha/beta hydrolase"/>
    <property type="match status" value="1"/>
</dbReference>
<dbReference type="Proteomes" id="UP000261212">
    <property type="component" value="Unassembled WGS sequence"/>
</dbReference>
<gene>
    <name evidence="2" type="ORF">DW687_11175</name>
</gene>
<feature type="transmembrane region" description="Helical" evidence="1">
    <location>
        <begin position="324"/>
        <end position="349"/>
    </location>
</feature>
<feature type="transmembrane region" description="Helical" evidence="1">
    <location>
        <begin position="285"/>
        <end position="303"/>
    </location>
</feature>
<feature type="transmembrane region" description="Helical" evidence="1">
    <location>
        <begin position="355"/>
        <end position="378"/>
    </location>
</feature>
<dbReference type="RefSeq" id="WP_117532780.1">
    <property type="nucleotide sequence ID" value="NZ_QUSM01000008.1"/>
</dbReference>
<keyword evidence="1" id="KW-0472">Membrane</keyword>
<feature type="transmembrane region" description="Helical" evidence="1">
    <location>
        <begin position="423"/>
        <end position="448"/>
    </location>
</feature>
<keyword evidence="1" id="KW-1133">Transmembrane helix</keyword>
<comment type="caution">
    <text evidence="2">The sequence shown here is derived from an EMBL/GenBank/DDBJ whole genome shotgun (WGS) entry which is preliminary data.</text>
</comment>
<accession>A0A3E3DUR5</accession>
<keyword evidence="1" id="KW-0812">Transmembrane</keyword>
<evidence type="ECO:0000256" key="1">
    <source>
        <dbReference type="SAM" id="Phobius"/>
    </source>
</evidence>
<dbReference type="InterPro" id="IPR029058">
    <property type="entry name" value="AB_hydrolase_fold"/>
</dbReference>
<feature type="transmembrane region" description="Helical" evidence="1">
    <location>
        <begin position="469"/>
        <end position="487"/>
    </location>
</feature>
<organism evidence="2 3">
    <name type="scientific">Anaerofustis stercorihominis</name>
    <dbReference type="NCBI Taxonomy" id="214853"/>
    <lineage>
        <taxon>Bacteria</taxon>
        <taxon>Bacillati</taxon>
        <taxon>Bacillota</taxon>
        <taxon>Clostridia</taxon>
        <taxon>Eubacteriales</taxon>
        <taxon>Eubacteriaceae</taxon>
        <taxon>Anaerofustis</taxon>
    </lineage>
</organism>
<dbReference type="SUPFAM" id="SSF53474">
    <property type="entry name" value="alpha/beta-Hydrolases"/>
    <property type="match status" value="1"/>
</dbReference>
<feature type="transmembrane region" description="Helical" evidence="1">
    <location>
        <begin position="493"/>
        <end position="510"/>
    </location>
</feature>
<evidence type="ECO:0008006" key="4">
    <source>
        <dbReference type="Google" id="ProtNLM"/>
    </source>
</evidence>
<feature type="transmembrane region" description="Helical" evidence="1">
    <location>
        <begin position="522"/>
        <end position="539"/>
    </location>
</feature>
<proteinExistence type="predicted"/>
<dbReference type="AlphaFoldDB" id="A0A3E3DUR5"/>
<reference evidence="2 3" key="1">
    <citation type="submission" date="2018-08" db="EMBL/GenBank/DDBJ databases">
        <title>A genome reference for cultivated species of the human gut microbiota.</title>
        <authorList>
            <person name="Zou Y."/>
            <person name="Xue W."/>
            <person name="Luo G."/>
        </authorList>
    </citation>
    <scope>NUCLEOTIDE SEQUENCE [LARGE SCALE GENOMIC DNA]</scope>
    <source>
        <strain evidence="2 3">AM25-6</strain>
    </source>
</reference>
<dbReference type="PROSITE" id="PS51257">
    <property type="entry name" value="PROKAR_LIPOPROTEIN"/>
    <property type="match status" value="1"/>
</dbReference>